<dbReference type="EMBL" id="SOFL01000003">
    <property type="protein sequence ID" value="TFC06490.1"/>
    <property type="molecule type" value="Genomic_DNA"/>
</dbReference>
<name>A0A4R8WFJ6_9MICO</name>
<dbReference type="PANTHER" id="PTHR30151:SF41">
    <property type="entry name" value="ABC TRANSPORTER PERMEASE PROTEIN"/>
    <property type="match status" value="1"/>
</dbReference>
<feature type="transmembrane region" description="Helical" evidence="7">
    <location>
        <begin position="118"/>
        <end position="138"/>
    </location>
</feature>
<dbReference type="GO" id="GO:0055085">
    <property type="term" value="P:transmembrane transport"/>
    <property type="evidence" value="ECO:0007669"/>
    <property type="project" value="InterPro"/>
</dbReference>
<dbReference type="Pfam" id="PF00528">
    <property type="entry name" value="BPD_transp_1"/>
    <property type="match status" value="1"/>
</dbReference>
<keyword evidence="2 7" id="KW-0813">Transport</keyword>
<evidence type="ECO:0000256" key="2">
    <source>
        <dbReference type="ARBA" id="ARBA00022448"/>
    </source>
</evidence>
<dbReference type="PROSITE" id="PS50928">
    <property type="entry name" value="ABC_TM1"/>
    <property type="match status" value="1"/>
</dbReference>
<reference evidence="10 11" key="1">
    <citation type="submission" date="2019-03" db="EMBL/GenBank/DDBJ databases">
        <title>Genomics of glacier-inhabiting Cryobacterium strains.</title>
        <authorList>
            <person name="Liu Q."/>
            <person name="Xin Y.-H."/>
        </authorList>
    </citation>
    <scope>NUCLEOTIDE SEQUENCE [LARGE SCALE GENOMIC DNA]</scope>
    <source>
        <strain evidence="10 11">RHLS22-1</strain>
    </source>
</reference>
<proteinExistence type="inferred from homology"/>
<dbReference type="CDD" id="cd06261">
    <property type="entry name" value="TM_PBP2"/>
    <property type="match status" value="1"/>
</dbReference>
<keyword evidence="11" id="KW-1185">Reference proteome</keyword>
<keyword evidence="5 7" id="KW-1133">Transmembrane helix</keyword>
<evidence type="ECO:0000256" key="5">
    <source>
        <dbReference type="ARBA" id="ARBA00022989"/>
    </source>
</evidence>
<dbReference type="InterPro" id="IPR000515">
    <property type="entry name" value="MetI-like"/>
</dbReference>
<evidence type="ECO:0000256" key="3">
    <source>
        <dbReference type="ARBA" id="ARBA00022475"/>
    </source>
</evidence>
<evidence type="ECO:0000256" key="7">
    <source>
        <dbReference type="RuleBase" id="RU363032"/>
    </source>
</evidence>
<dbReference type="OrthoDB" id="3574452at2"/>
<feature type="region of interest" description="Disordered" evidence="8">
    <location>
        <begin position="1"/>
        <end position="26"/>
    </location>
</feature>
<evidence type="ECO:0000256" key="1">
    <source>
        <dbReference type="ARBA" id="ARBA00004651"/>
    </source>
</evidence>
<protein>
    <submittedName>
        <fullName evidence="10">ABC transporter permease subunit</fullName>
    </submittedName>
</protein>
<comment type="similarity">
    <text evidence="7">Belongs to the binding-protein-dependent transport system permease family.</text>
</comment>
<feature type="domain" description="ABC transmembrane type-1" evidence="9">
    <location>
        <begin position="76"/>
        <end position="262"/>
    </location>
</feature>
<feature type="transmembrane region" description="Helical" evidence="7">
    <location>
        <begin position="35"/>
        <end position="54"/>
    </location>
</feature>
<sequence>MSVPAGTRAAAPAPAGSARTAQAGSGPARTVLPPVLLGALAILLWQGFVTVLAIKPFILPGPVTIGEQFVTNLQNVVNGMVVTGRNALIGLVLGAIVGVLLAILSALVRIFDEMSAPVVAAFAVVPIVALAPVLYTMFGANAETARQLVAALAVFVPVYFNTLKGLRMVRPVHRDLMRAYAASSWQATKTVTLPTAVPFVFTGLRIASSLAVISALIAEYFGGPVGGLGKSITSAASSSNYGLAWAYVLGSIILGLLFYSAALGLEKVVSRRAPTA</sequence>
<feature type="transmembrane region" description="Helical" evidence="7">
    <location>
        <begin position="242"/>
        <end position="265"/>
    </location>
</feature>
<keyword evidence="6 7" id="KW-0472">Membrane</keyword>
<evidence type="ECO:0000259" key="9">
    <source>
        <dbReference type="PROSITE" id="PS50928"/>
    </source>
</evidence>
<keyword evidence="4 7" id="KW-0812">Transmembrane</keyword>
<evidence type="ECO:0000313" key="11">
    <source>
        <dbReference type="Proteomes" id="UP000297907"/>
    </source>
</evidence>
<evidence type="ECO:0000256" key="4">
    <source>
        <dbReference type="ARBA" id="ARBA00022692"/>
    </source>
</evidence>
<feature type="transmembrane region" description="Helical" evidence="7">
    <location>
        <begin position="87"/>
        <end position="111"/>
    </location>
</feature>
<dbReference type="Gene3D" id="1.10.3720.10">
    <property type="entry name" value="MetI-like"/>
    <property type="match status" value="1"/>
</dbReference>
<organism evidence="10 11">
    <name type="scientific">Cryobacterium adonitolivorans</name>
    <dbReference type="NCBI Taxonomy" id="1259189"/>
    <lineage>
        <taxon>Bacteria</taxon>
        <taxon>Bacillati</taxon>
        <taxon>Actinomycetota</taxon>
        <taxon>Actinomycetes</taxon>
        <taxon>Micrococcales</taxon>
        <taxon>Microbacteriaceae</taxon>
        <taxon>Cryobacterium</taxon>
    </lineage>
</organism>
<feature type="transmembrane region" description="Helical" evidence="7">
    <location>
        <begin position="144"/>
        <end position="160"/>
    </location>
</feature>
<comment type="subcellular location">
    <subcellularLocation>
        <location evidence="1 7">Cell membrane</location>
        <topology evidence="1 7">Multi-pass membrane protein</topology>
    </subcellularLocation>
</comment>
<dbReference type="InterPro" id="IPR035906">
    <property type="entry name" value="MetI-like_sf"/>
</dbReference>
<evidence type="ECO:0000313" key="10">
    <source>
        <dbReference type="EMBL" id="TFC06490.1"/>
    </source>
</evidence>
<keyword evidence="3" id="KW-1003">Cell membrane</keyword>
<dbReference type="GO" id="GO:0005886">
    <property type="term" value="C:plasma membrane"/>
    <property type="evidence" value="ECO:0007669"/>
    <property type="project" value="UniProtKB-SubCell"/>
</dbReference>
<comment type="caution">
    <text evidence="10">The sequence shown here is derived from an EMBL/GenBank/DDBJ whole genome shotgun (WGS) entry which is preliminary data.</text>
</comment>
<dbReference type="Proteomes" id="UP000297907">
    <property type="component" value="Unassembled WGS sequence"/>
</dbReference>
<dbReference type="PANTHER" id="PTHR30151">
    <property type="entry name" value="ALKANE SULFONATE ABC TRANSPORTER-RELATED, MEMBRANE SUBUNIT"/>
    <property type="match status" value="1"/>
</dbReference>
<dbReference type="AlphaFoldDB" id="A0A4R8WFJ6"/>
<dbReference type="RefSeq" id="WP_134452208.1">
    <property type="nucleotide sequence ID" value="NZ_SOFL01000003.1"/>
</dbReference>
<feature type="compositionally biased region" description="Low complexity" evidence="8">
    <location>
        <begin position="1"/>
        <end position="24"/>
    </location>
</feature>
<accession>A0A4R8WFJ6</accession>
<evidence type="ECO:0000256" key="8">
    <source>
        <dbReference type="SAM" id="MobiDB-lite"/>
    </source>
</evidence>
<gene>
    <name evidence="10" type="ORF">E3O42_01640</name>
</gene>
<evidence type="ECO:0000256" key="6">
    <source>
        <dbReference type="ARBA" id="ARBA00023136"/>
    </source>
</evidence>
<dbReference type="SUPFAM" id="SSF161098">
    <property type="entry name" value="MetI-like"/>
    <property type="match status" value="1"/>
</dbReference>
<feature type="transmembrane region" description="Helical" evidence="7">
    <location>
        <begin position="199"/>
        <end position="222"/>
    </location>
</feature>